<dbReference type="Pfam" id="PF13472">
    <property type="entry name" value="Lipase_GDSL_2"/>
    <property type="match status" value="1"/>
</dbReference>
<evidence type="ECO:0000313" key="4">
    <source>
        <dbReference type="EMBL" id="GAA5161194.1"/>
    </source>
</evidence>
<dbReference type="InterPro" id="IPR037459">
    <property type="entry name" value="RhgT-like"/>
</dbReference>
<evidence type="ECO:0000256" key="2">
    <source>
        <dbReference type="ARBA" id="ARBA00022801"/>
    </source>
</evidence>
<dbReference type="InterPro" id="IPR036514">
    <property type="entry name" value="SGNH_hydro_sf"/>
</dbReference>
<dbReference type="SUPFAM" id="SSF52266">
    <property type="entry name" value="SGNH hydrolase"/>
    <property type="match status" value="1"/>
</dbReference>
<sequence>MTTYTEDRRPQYGWGEKLGMFFNGSVTIKNWAAGGRSSRSFYYETGKWDAAKAAINTGDYVIIQFGHNDQKYGTDYNEYGTYAYCSDGTGNGESCTGALDAIDSTGTVDKGLHSYYQFLKKYVTEVRAKGGIPILMTPIVRNYWASGAMTAEGQHNVPIKGAETFARGDYPAAMKAIATTYSVPLVDITAGTKTLVESYGATAAGTDLYYPDSTHLNGTYATLVAKMAVDGLKSQNILKDYIISVTSLLASPSTLAWGDRYVGDTSYKSLNVSTFDLSPASGTVTLTAPSGYKLSLDKTTWTGTLDVAYGNGAFTRTVYVQFAPTAVQAYNGNLTVVISGGATLGSVALSGSGIAVPSGVSTYVLWKMNDNALTATTGGLVTGSDAVVSNLTAGSVKALAVDGVTVNVNRYNSTTSTAHDATKYVQFTVTAPASGSFSINTISAWLATSGGANTRADIEYSLNADFSGSVRLNAADLTFTTDVMAKTEYASLAINVPANAKLYLRFFPWYSSTATGKYLAVSDVKISGIVTTSP</sequence>
<dbReference type="PANTHER" id="PTHR43695">
    <property type="entry name" value="PUTATIVE (AFU_ORTHOLOGUE AFUA_2G17250)-RELATED"/>
    <property type="match status" value="1"/>
</dbReference>
<evidence type="ECO:0000313" key="5">
    <source>
        <dbReference type="Proteomes" id="UP001500547"/>
    </source>
</evidence>
<gene>
    <name evidence="4" type="ORF">GCM10025770_10090</name>
</gene>
<dbReference type="Gene3D" id="2.60.40.10">
    <property type="entry name" value="Immunoglobulins"/>
    <property type="match status" value="1"/>
</dbReference>
<feature type="domain" description="SGNH hydrolase-type esterase" evidence="3">
    <location>
        <begin position="8"/>
        <end position="217"/>
    </location>
</feature>
<evidence type="ECO:0000259" key="3">
    <source>
        <dbReference type="Pfam" id="PF13472"/>
    </source>
</evidence>
<comment type="similarity">
    <text evidence="1">Belongs to the 'GDSL' lipolytic enzyme family.</text>
</comment>
<dbReference type="EMBL" id="BAABLD010000005">
    <property type="protein sequence ID" value="GAA5161194.1"/>
    <property type="molecule type" value="Genomic_DNA"/>
</dbReference>
<proteinExistence type="inferred from homology"/>
<keyword evidence="2" id="KW-0378">Hydrolase</keyword>
<comment type="caution">
    <text evidence="4">The sequence shown here is derived from an EMBL/GenBank/DDBJ whole genome shotgun (WGS) entry which is preliminary data.</text>
</comment>
<dbReference type="InterPro" id="IPR013783">
    <property type="entry name" value="Ig-like_fold"/>
</dbReference>
<dbReference type="Gene3D" id="3.40.50.1110">
    <property type="entry name" value="SGNH hydrolase"/>
    <property type="match status" value="1"/>
</dbReference>
<dbReference type="InterPro" id="IPR013830">
    <property type="entry name" value="SGNH_hydro"/>
</dbReference>
<reference evidence="5" key="1">
    <citation type="journal article" date="2019" name="Int. J. Syst. Evol. Microbiol.">
        <title>The Global Catalogue of Microorganisms (GCM) 10K type strain sequencing project: providing services to taxonomists for standard genome sequencing and annotation.</title>
        <authorList>
            <consortium name="The Broad Institute Genomics Platform"/>
            <consortium name="The Broad Institute Genome Sequencing Center for Infectious Disease"/>
            <person name="Wu L."/>
            <person name="Ma J."/>
        </authorList>
    </citation>
    <scope>NUCLEOTIDE SEQUENCE [LARGE SCALE GENOMIC DNA]</scope>
    <source>
        <strain evidence="5">JCM 18715</strain>
    </source>
</reference>
<accession>A0ABP9QFR7</accession>
<dbReference type="PANTHER" id="PTHR43695:SF1">
    <property type="entry name" value="RHAMNOGALACTURONAN ACETYLESTERASE"/>
    <property type="match status" value="1"/>
</dbReference>
<protein>
    <recommendedName>
        <fullName evidence="3">SGNH hydrolase-type esterase domain-containing protein</fullName>
    </recommendedName>
</protein>
<keyword evidence="5" id="KW-1185">Reference proteome</keyword>
<evidence type="ECO:0000256" key="1">
    <source>
        <dbReference type="ARBA" id="ARBA00008668"/>
    </source>
</evidence>
<dbReference type="Proteomes" id="UP001500547">
    <property type="component" value="Unassembled WGS sequence"/>
</dbReference>
<name>A0ABP9QFR7_9RHOO</name>
<organism evidence="4 5">
    <name type="scientific">Viridibacterium curvum</name>
    <dbReference type="NCBI Taxonomy" id="1101404"/>
    <lineage>
        <taxon>Bacteria</taxon>
        <taxon>Pseudomonadati</taxon>
        <taxon>Pseudomonadota</taxon>
        <taxon>Betaproteobacteria</taxon>
        <taxon>Rhodocyclales</taxon>
        <taxon>Rhodocyclaceae</taxon>
        <taxon>Viridibacterium</taxon>
    </lineage>
</organism>